<feature type="transmembrane region" description="Helical" evidence="1">
    <location>
        <begin position="63"/>
        <end position="82"/>
    </location>
</feature>
<keyword evidence="3" id="KW-1185">Reference proteome</keyword>
<reference evidence="2 3" key="1">
    <citation type="submission" date="2021-06" db="EMBL/GenBank/DDBJ databases">
        <authorList>
            <person name="Sun Q."/>
            <person name="Li D."/>
        </authorList>
    </citation>
    <scope>NUCLEOTIDE SEQUENCE [LARGE SCALE GENOMIC DNA]</scope>
    <source>
        <strain evidence="2 3">MSJ-11</strain>
    </source>
</reference>
<accession>A0ABS6ELI8</accession>
<keyword evidence="1" id="KW-0812">Transmembrane</keyword>
<proteinExistence type="predicted"/>
<evidence type="ECO:0000256" key="1">
    <source>
        <dbReference type="SAM" id="Phobius"/>
    </source>
</evidence>
<sequence length="117" mass="13327">MAEKTKKVVQRHIIKNINLSINSISKLSIFSINNFIKPYIPKNTIYKKTEDLKPISNKINKEVLKYIPILVLILVLIIAKGIKLEATTNKKSLFVGAMVLAYTKITLREVRIPPLVK</sequence>
<evidence type="ECO:0000313" key="3">
    <source>
        <dbReference type="Proteomes" id="UP000726170"/>
    </source>
</evidence>
<dbReference type="EMBL" id="JAHLQF010000004">
    <property type="protein sequence ID" value="MBU5486079.1"/>
    <property type="molecule type" value="Genomic_DNA"/>
</dbReference>
<dbReference type="Proteomes" id="UP000726170">
    <property type="component" value="Unassembled WGS sequence"/>
</dbReference>
<comment type="caution">
    <text evidence="2">The sequence shown here is derived from an EMBL/GenBank/DDBJ whole genome shotgun (WGS) entry which is preliminary data.</text>
</comment>
<keyword evidence="1" id="KW-1133">Transmembrane helix</keyword>
<gene>
    <name evidence="2" type="ORF">KQI86_17290</name>
</gene>
<dbReference type="RefSeq" id="WP_216440667.1">
    <property type="nucleotide sequence ID" value="NZ_JAHLQF010000004.1"/>
</dbReference>
<keyword evidence="1" id="KW-0472">Membrane</keyword>
<name>A0ABS6ELI8_9CLOT</name>
<evidence type="ECO:0000313" key="2">
    <source>
        <dbReference type="EMBL" id="MBU5486079.1"/>
    </source>
</evidence>
<protein>
    <submittedName>
        <fullName evidence="2">Uncharacterized protein</fullName>
    </submittedName>
</protein>
<organism evidence="2 3">
    <name type="scientific">Clostridium mobile</name>
    <dbReference type="NCBI Taxonomy" id="2841512"/>
    <lineage>
        <taxon>Bacteria</taxon>
        <taxon>Bacillati</taxon>
        <taxon>Bacillota</taxon>
        <taxon>Clostridia</taxon>
        <taxon>Eubacteriales</taxon>
        <taxon>Clostridiaceae</taxon>
        <taxon>Clostridium</taxon>
    </lineage>
</organism>